<feature type="signal peptide" evidence="1">
    <location>
        <begin position="1"/>
        <end position="20"/>
    </location>
</feature>
<dbReference type="GO" id="GO:0006974">
    <property type="term" value="P:DNA damage response"/>
    <property type="evidence" value="ECO:0007669"/>
    <property type="project" value="TreeGrafter"/>
</dbReference>
<organism evidence="2">
    <name type="scientific">uncultured Gemmatimonadaceae bacterium</name>
    <dbReference type="NCBI Taxonomy" id="246130"/>
    <lineage>
        <taxon>Bacteria</taxon>
        <taxon>Pseudomonadati</taxon>
        <taxon>Gemmatimonadota</taxon>
        <taxon>Gemmatimonadia</taxon>
        <taxon>Gemmatimonadales</taxon>
        <taxon>Gemmatimonadaceae</taxon>
        <taxon>environmental samples</taxon>
    </lineage>
</organism>
<evidence type="ECO:0008006" key="3">
    <source>
        <dbReference type="Google" id="ProtNLM"/>
    </source>
</evidence>
<proteinExistence type="predicted"/>
<dbReference type="InterPro" id="IPR007497">
    <property type="entry name" value="SIMPL/DUF541"/>
</dbReference>
<evidence type="ECO:0000313" key="2">
    <source>
        <dbReference type="EMBL" id="CAA9353571.1"/>
    </source>
</evidence>
<feature type="chain" id="PRO_5026935961" description="DUF541 domain-containing protein" evidence="1">
    <location>
        <begin position="21"/>
        <end position="253"/>
    </location>
</feature>
<dbReference type="PANTHER" id="PTHR34387:SF2">
    <property type="entry name" value="SLR1258 PROTEIN"/>
    <property type="match status" value="1"/>
</dbReference>
<dbReference type="InterPro" id="IPR052022">
    <property type="entry name" value="26kDa_periplasmic_antigen"/>
</dbReference>
<evidence type="ECO:0000256" key="1">
    <source>
        <dbReference type="SAM" id="SignalP"/>
    </source>
</evidence>
<accession>A0A6J4MBU5</accession>
<keyword evidence="1" id="KW-0732">Signal</keyword>
<dbReference type="Pfam" id="PF04402">
    <property type="entry name" value="SIMPL"/>
    <property type="match status" value="1"/>
</dbReference>
<gene>
    <name evidence="2" type="ORF">AVDCRST_MAG11-3665</name>
</gene>
<feature type="non-terminal residue" evidence="2">
    <location>
        <position position="1"/>
    </location>
</feature>
<name>A0A6J4MBU5_9BACT</name>
<sequence>AAALIAATAAAIPAAPTAAAAQEPAAARDLTPSVTAAGRGEARVTPDRATVLLTVETRARTAAAAAAENARRQRSTLDALAKLGIARNFLGTAGYTVFPEQRYQENQPPVVVGYVARSSVRAEVRRIDQVGPVIDAALAAGSNAVGGVRFAASNIDAMRRSVLDSAVVNGCESAAAVARASGMATGELLDATVVDQGMPYPMAEADFGGVAMASARGAPTPINPGELTVTSTVSTRWRLVAAGAPGARPCRAR</sequence>
<dbReference type="AlphaFoldDB" id="A0A6J4MBU5"/>
<dbReference type="EMBL" id="CADCTU010000784">
    <property type="protein sequence ID" value="CAA9353571.1"/>
    <property type="molecule type" value="Genomic_DNA"/>
</dbReference>
<dbReference type="Gene3D" id="3.30.110.170">
    <property type="entry name" value="Protein of unknown function (DUF541), domain 1"/>
    <property type="match status" value="1"/>
</dbReference>
<dbReference type="PANTHER" id="PTHR34387">
    <property type="entry name" value="SLR1258 PROTEIN"/>
    <property type="match status" value="1"/>
</dbReference>
<reference evidence="2" key="1">
    <citation type="submission" date="2020-02" db="EMBL/GenBank/DDBJ databases">
        <authorList>
            <person name="Meier V. D."/>
        </authorList>
    </citation>
    <scope>NUCLEOTIDE SEQUENCE</scope>
    <source>
        <strain evidence="2">AVDCRST_MAG11</strain>
    </source>
</reference>
<dbReference type="Gene3D" id="3.30.70.2970">
    <property type="entry name" value="Protein of unknown function (DUF541), domain 2"/>
    <property type="match status" value="1"/>
</dbReference>
<protein>
    <recommendedName>
        <fullName evidence="3">DUF541 domain-containing protein</fullName>
    </recommendedName>
</protein>